<proteinExistence type="inferred from homology"/>
<keyword evidence="4" id="KW-0833">Ubl conjugation pathway</keyword>
<dbReference type="FunCoup" id="K0L064">
    <property type="interactions" value="715"/>
</dbReference>
<feature type="compositionally biased region" description="Polar residues" evidence="6">
    <location>
        <begin position="1"/>
        <end position="30"/>
    </location>
</feature>
<dbReference type="HOGENOM" id="CLU_039415_2_1_1"/>
<feature type="domain" description="DOC" evidence="7">
    <location>
        <begin position="42"/>
        <end position="228"/>
    </location>
</feature>
<dbReference type="InterPro" id="IPR008979">
    <property type="entry name" value="Galactose-bd-like_sf"/>
</dbReference>
<dbReference type="GO" id="GO:0005680">
    <property type="term" value="C:anaphase-promoting complex"/>
    <property type="evidence" value="ECO:0007669"/>
    <property type="project" value="InterPro"/>
</dbReference>
<dbReference type="CDD" id="cd08366">
    <property type="entry name" value="APC10"/>
    <property type="match status" value="1"/>
</dbReference>
<evidence type="ECO:0000256" key="2">
    <source>
        <dbReference type="ARBA" id="ARBA00022618"/>
    </source>
</evidence>
<protein>
    <submittedName>
        <fullName evidence="8">Anaphase-promoting complex subunit 10</fullName>
    </submittedName>
</protein>
<evidence type="ECO:0000313" key="9">
    <source>
        <dbReference type="Proteomes" id="UP000009328"/>
    </source>
</evidence>
<evidence type="ECO:0000256" key="5">
    <source>
        <dbReference type="ARBA" id="ARBA00023306"/>
    </source>
</evidence>
<gene>
    <name evidence="8" type="ORF">BN7_6367</name>
</gene>
<dbReference type="SUPFAM" id="SSF49785">
    <property type="entry name" value="Galactose-binding domain-like"/>
    <property type="match status" value="1"/>
</dbReference>
<feature type="region of interest" description="Disordered" evidence="6">
    <location>
        <begin position="1"/>
        <end position="45"/>
    </location>
</feature>
<keyword evidence="5" id="KW-0131">Cell cycle</keyword>
<evidence type="ECO:0000256" key="3">
    <source>
        <dbReference type="ARBA" id="ARBA00022776"/>
    </source>
</evidence>
<comment type="similarity">
    <text evidence="1">Belongs to the APC10 family.</text>
</comment>
<dbReference type="InParanoid" id="K0L064"/>
<dbReference type="PANTHER" id="PTHR12936">
    <property type="entry name" value="ANAPHASE-PROMOTING COMPLEX 10"/>
    <property type="match status" value="1"/>
</dbReference>
<evidence type="ECO:0000256" key="6">
    <source>
        <dbReference type="SAM" id="MobiDB-lite"/>
    </source>
</evidence>
<dbReference type="GO" id="GO:0070979">
    <property type="term" value="P:protein K11-linked ubiquitination"/>
    <property type="evidence" value="ECO:0007669"/>
    <property type="project" value="TreeGrafter"/>
</dbReference>
<keyword evidence="2" id="KW-0132">Cell division</keyword>
<organism evidence="8 9">
    <name type="scientific">Wickerhamomyces ciferrii (strain ATCC 14091 / BCRC 22168 / CBS 111 / JCM 3599 / NBRC 0793 / NRRL Y-1031 F-60-10)</name>
    <name type="common">Yeast</name>
    <name type="synonym">Pichia ciferrii</name>
    <dbReference type="NCBI Taxonomy" id="1206466"/>
    <lineage>
        <taxon>Eukaryota</taxon>
        <taxon>Fungi</taxon>
        <taxon>Dikarya</taxon>
        <taxon>Ascomycota</taxon>
        <taxon>Saccharomycotina</taxon>
        <taxon>Saccharomycetes</taxon>
        <taxon>Phaffomycetales</taxon>
        <taxon>Wickerhamomycetaceae</taxon>
        <taxon>Wickerhamomyces</taxon>
    </lineage>
</organism>
<dbReference type="Gene3D" id="2.60.120.260">
    <property type="entry name" value="Galactose-binding domain-like"/>
    <property type="match status" value="1"/>
</dbReference>
<dbReference type="InterPro" id="IPR004939">
    <property type="entry name" value="APC_su10/DOC_dom"/>
</dbReference>
<evidence type="ECO:0000256" key="1">
    <source>
        <dbReference type="ARBA" id="ARBA00006762"/>
    </source>
</evidence>
<dbReference type="Pfam" id="PF03256">
    <property type="entry name" value="ANAPC10"/>
    <property type="match status" value="1"/>
</dbReference>
<evidence type="ECO:0000256" key="4">
    <source>
        <dbReference type="ARBA" id="ARBA00022786"/>
    </source>
</evidence>
<dbReference type="STRING" id="1206466.K0L064"/>
<dbReference type="eggNOG" id="KOG3437">
    <property type="taxonomic scope" value="Eukaryota"/>
</dbReference>
<evidence type="ECO:0000259" key="7">
    <source>
        <dbReference type="PROSITE" id="PS51284"/>
    </source>
</evidence>
<dbReference type="EMBL" id="CAIF01000271">
    <property type="protein sequence ID" value="CCH46768.1"/>
    <property type="molecule type" value="Genomic_DNA"/>
</dbReference>
<dbReference type="GO" id="GO:0051301">
    <property type="term" value="P:cell division"/>
    <property type="evidence" value="ECO:0007669"/>
    <property type="project" value="UniProtKB-KW"/>
</dbReference>
<reference evidence="8 9" key="1">
    <citation type="journal article" date="2012" name="Eukaryot. Cell">
        <title>Draft genome sequence of Wickerhamomyces ciferrii NRRL Y-1031 F-60-10.</title>
        <authorList>
            <person name="Schneider J."/>
            <person name="Andrea H."/>
            <person name="Blom J."/>
            <person name="Jaenicke S."/>
            <person name="Ruckert C."/>
            <person name="Schorsch C."/>
            <person name="Szczepanowski R."/>
            <person name="Farwick M."/>
            <person name="Goesmann A."/>
            <person name="Puhler A."/>
            <person name="Schaffer S."/>
            <person name="Tauch A."/>
            <person name="Kohler T."/>
            <person name="Brinkrolf K."/>
        </authorList>
    </citation>
    <scope>NUCLEOTIDE SEQUENCE [LARGE SCALE GENOMIC DNA]</scope>
    <source>
        <strain evidence="9">ATCC 14091 / BCRC 22168 / CBS 111 / JCM 3599 / NBRC 0793 / NRRL Y-1031 F-60-10</strain>
    </source>
</reference>
<keyword evidence="9" id="KW-1185">Reference proteome</keyword>
<dbReference type="GO" id="GO:0031145">
    <property type="term" value="P:anaphase-promoting complex-dependent catabolic process"/>
    <property type="evidence" value="ECO:0007669"/>
    <property type="project" value="InterPro"/>
</dbReference>
<dbReference type="AlphaFoldDB" id="K0L064"/>
<dbReference type="PANTHER" id="PTHR12936:SF0">
    <property type="entry name" value="ANAPHASE-PROMOTING COMPLEX SUBUNIT 10"/>
    <property type="match status" value="1"/>
</dbReference>
<keyword evidence="3" id="KW-0498">Mitosis</keyword>
<dbReference type="PROSITE" id="PS51284">
    <property type="entry name" value="DOC"/>
    <property type="match status" value="1"/>
</dbReference>
<dbReference type="InterPro" id="IPR016901">
    <property type="entry name" value="APC10/Doc1"/>
</dbReference>
<name>K0L064_WICCF</name>
<dbReference type="SMART" id="SM01337">
    <property type="entry name" value="APC10"/>
    <property type="match status" value="1"/>
</dbReference>
<accession>K0L064</accession>
<dbReference type="Proteomes" id="UP000009328">
    <property type="component" value="Unassembled WGS sequence"/>
</dbReference>
<comment type="caution">
    <text evidence="8">The sequence shown here is derived from an EMBL/GenBank/DDBJ whole genome shotgun (WGS) entry which is preliminary data.</text>
</comment>
<evidence type="ECO:0000313" key="8">
    <source>
        <dbReference type="EMBL" id="CCH46768.1"/>
    </source>
</evidence>
<sequence>MSDSWQDLSYRSQNASENASENALENASDSIEQDSNEEQDDSKQLGGYSMYQQGIRDMETLGLVDVGSLASWTASSEKQDNEVMKLRDESPDTYWQSDGVQPHYIDIHFAKKVSISKISIYIDYALDESYTPSKITVLAGNGFHDLMEVTGIELNEPEGWVHLGFPTEVDQGQILRTFLVRVLIVANHQHGKDTHVRAIKIYSKATTYDVGNTLLGAFTSKRLAMESVIR</sequence>
<feature type="compositionally biased region" description="Acidic residues" evidence="6">
    <location>
        <begin position="31"/>
        <end position="40"/>
    </location>
</feature>